<organism evidence="1 2">
    <name type="scientific">Saccharicrinis fermentans DSM 9555 = JCM 21142</name>
    <dbReference type="NCBI Taxonomy" id="869213"/>
    <lineage>
        <taxon>Bacteria</taxon>
        <taxon>Pseudomonadati</taxon>
        <taxon>Bacteroidota</taxon>
        <taxon>Bacteroidia</taxon>
        <taxon>Marinilabiliales</taxon>
        <taxon>Marinilabiliaceae</taxon>
        <taxon>Saccharicrinis</taxon>
    </lineage>
</organism>
<name>W7Y297_9BACT</name>
<accession>W7Y297</accession>
<comment type="caution">
    <text evidence="1">The sequence shown here is derived from an EMBL/GenBank/DDBJ whole genome shotgun (WGS) entry which is preliminary data.</text>
</comment>
<protein>
    <submittedName>
        <fullName evidence="1">Uncharacterized protein</fullName>
    </submittedName>
</protein>
<proteinExistence type="predicted"/>
<evidence type="ECO:0000313" key="1">
    <source>
        <dbReference type="EMBL" id="GAF04980.1"/>
    </source>
</evidence>
<dbReference type="EMBL" id="BAMD01000063">
    <property type="protein sequence ID" value="GAF04980.1"/>
    <property type="molecule type" value="Genomic_DNA"/>
</dbReference>
<sequence>MSSIVLDFFGPFYDDDKLAKLIHEDLLNYTFSSKRTLTEVSKAKKIDEVLECSF</sequence>
<gene>
    <name evidence="1" type="ORF">JCM21142_93703</name>
</gene>
<dbReference type="Proteomes" id="UP000019402">
    <property type="component" value="Unassembled WGS sequence"/>
</dbReference>
<evidence type="ECO:0000313" key="2">
    <source>
        <dbReference type="Proteomes" id="UP000019402"/>
    </source>
</evidence>
<reference evidence="1 2" key="1">
    <citation type="journal article" date="2014" name="Genome Announc.">
        <title>Draft Genome Sequence of Cytophaga fermentans JCM 21142T, a Facultative Anaerobe Isolated from Marine Mud.</title>
        <authorList>
            <person name="Starns D."/>
            <person name="Oshima K."/>
            <person name="Suda W."/>
            <person name="Iino T."/>
            <person name="Yuki M."/>
            <person name="Inoue J."/>
            <person name="Kitamura K."/>
            <person name="Iida T."/>
            <person name="Darby A."/>
            <person name="Hattori M."/>
            <person name="Ohkuma M."/>
        </authorList>
    </citation>
    <scope>NUCLEOTIDE SEQUENCE [LARGE SCALE GENOMIC DNA]</scope>
    <source>
        <strain evidence="1 2">JCM 21142</strain>
    </source>
</reference>
<dbReference type="STRING" id="869213.GCA_000517085_02493"/>
<dbReference type="AlphaFoldDB" id="W7Y297"/>
<keyword evidence="2" id="KW-1185">Reference proteome</keyword>